<dbReference type="PANTHER" id="PTHR43084">
    <property type="entry name" value="PERSULFIDE DIOXYGENASE ETHE1"/>
    <property type="match status" value="1"/>
</dbReference>
<dbReference type="GO" id="GO:0046872">
    <property type="term" value="F:metal ion binding"/>
    <property type="evidence" value="ECO:0007669"/>
    <property type="project" value="UniProtKB-KW"/>
</dbReference>
<evidence type="ECO:0000313" key="4">
    <source>
        <dbReference type="Proteomes" id="UP000199064"/>
    </source>
</evidence>
<name>A0A1H4KIN8_9HYPH</name>
<dbReference type="InterPro" id="IPR044528">
    <property type="entry name" value="POD-like_MBL-fold"/>
</dbReference>
<proteinExistence type="predicted"/>
<dbReference type="RefSeq" id="WP_025030924.1">
    <property type="nucleotide sequence ID" value="NZ_FNSL01000001.1"/>
</dbReference>
<dbReference type="SMART" id="SM00849">
    <property type="entry name" value="Lactamase_B"/>
    <property type="match status" value="1"/>
</dbReference>
<dbReference type="PANTHER" id="PTHR43084:SF1">
    <property type="entry name" value="PERSULFIDE DIOXYGENASE ETHE1, MITOCHONDRIAL"/>
    <property type="match status" value="1"/>
</dbReference>
<feature type="domain" description="Metallo-beta-lactamase" evidence="2">
    <location>
        <begin position="32"/>
        <end position="221"/>
    </location>
</feature>
<dbReference type="Gene3D" id="3.60.15.10">
    <property type="entry name" value="Ribonuclease Z/Hydroxyacylglutathione hydrolase-like"/>
    <property type="match status" value="1"/>
</dbReference>
<dbReference type="CDD" id="cd07724">
    <property type="entry name" value="POD-like_MBL-fold"/>
    <property type="match status" value="1"/>
</dbReference>
<organism evidence="3 4">
    <name type="scientific">Nitratireductor aquibiodomus</name>
    <dbReference type="NCBI Taxonomy" id="204799"/>
    <lineage>
        <taxon>Bacteria</taxon>
        <taxon>Pseudomonadati</taxon>
        <taxon>Pseudomonadota</taxon>
        <taxon>Alphaproteobacteria</taxon>
        <taxon>Hyphomicrobiales</taxon>
        <taxon>Phyllobacteriaceae</taxon>
        <taxon>Nitratireductor</taxon>
    </lineage>
</organism>
<keyword evidence="1" id="KW-0479">Metal-binding</keyword>
<keyword evidence="4" id="KW-1185">Reference proteome</keyword>
<dbReference type="InterPro" id="IPR001279">
    <property type="entry name" value="Metallo-B-lactamas"/>
</dbReference>
<evidence type="ECO:0000259" key="2">
    <source>
        <dbReference type="SMART" id="SM00849"/>
    </source>
</evidence>
<accession>A0A1H4KIN8</accession>
<dbReference type="EMBL" id="FNSL01000001">
    <property type="protein sequence ID" value="SEB57948.1"/>
    <property type="molecule type" value="Genomic_DNA"/>
</dbReference>
<gene>
    <name evidence="3" type="ORF">SAMN05216452_2256</name>
</gene>
<protein>
    <submittedName>
        <fullName evidence="3">Glyoxylase, beta-lactamase superfamily II</fullName>
    </submittedName>
</protein>
<reference evidence="4" key="1">
    <citation type="submission" date="2016-10" db="EMBL/GenBank/DDBJ databases">
        <authorList>
            <person name="Varghese N."/>
            <person name="Submissions S."/>
        </authorList>
    </citation>
    <scope>NUCLEOTIDE SEQUENCE [LARGE SCALE GENOMIC DNA]</scope>
    <source>
        <strain evidence="4">ES.061</strain>
    </source>
</reference>
<dbReference type="GO" id="GO:0050313">
    <property type="term" value="F:sulfur dioxygenase activity"/>
    <property type="evidence" value="ECO:0007669"/>
    <property type="project" value="InterPro"/>
</dbReference>
<dbReference type="GO" id="GO:0070813">
    <property type="term" value="P:hydrogen sulfide metabolic process"/>
    <property type="evidence" value="ECO:0007669"/>
    <property type="project" value="TreeGrafter"/>
</dbReference>
<dbReference type="InterPro" id="IPR051682">
    <property type="entry name" value="Mito_Persulfide_Diox"/>
</dbReference>
<evidence type="ECO:0000256" key="1">
    <source>
        <dbReference type="ARBA" id="ARBA00022723"/>
    </source>
</evidence>
<dbReference type="SUPFAM" id="SSF56281">
    <property type="entry name" value="Metallo-hydrolase/oxidoreductase"/>
    <property type="match status" value="1"/>
</dbReference>
<dbReference type="Proteomes" id="UP000199064">
    <property type="component" value="Unassembled WGS sequence"/>
</dbReference>
<sequence>MDQTYTPREAGAAAKATTARPDVTVFFDQRTFSAQYVVADPATGKCAIIDPVLDFDEKSGSTSTENADRLLAFVAGNGLELEWILDTHPHADHFSAASYLKEKTGRPIAIGERVIEVQKLWKTIYNWPEFKADGSQWDRLFADGDTFTIGSLPARVMFSPGHTLASITYVIGDAAFVHDTLFMPDSGTARCDFPGGSAERLWKSIQDILSLPDETRIFVGHDYQPGGREPRFESTVAEQKASNTHMSKCETEADFVAVREARDRTLPMPKLILHALQVNMNAGQLPAPETNGKRYLKFPLNALEGASWG</sequence>
<dbReference type="InterPro" id="IPR036866">
    <property type="entry name" value="RibonucZ/Hydroxyglut_hydro"/>
</dbReference>
<dbReference type="Pfam" id="PF00753">
    <property type="entry name" value="Lactamase_B"/>
    <property type="match status" value="1"/>
</dbReference>
<dbReference type="AlphaFoldDB" id="A0A1H4KIN8"/>
<dbReference type="GO" id="GO:0006749">
    <property type="term" value="P:glutathione metabolic process"/>
    <property type="evidence" value="ECO:0007669"/>
    <property type="project" value="InterPro"/>
</dbReference>
<evidence type="ECO:0000313" key="3">
    <source>
        <dbReference type="EMBL" id="SEB57948.1"/>
    </source>
</evidence>